<feature type="coiled-coil region" evidence="1">
    <location>
        <begin position="27"/>
        <end position="75"/>
    </location>
</feature>
<feature type="non-terminal residue" evidence="2">
    <location>
        <position position="577"/>
    </location>
</feature>
<evidence type="ECO:0000313" key="2">
    <source>
        <dbReference type="EMBL" id="KAJ2924393.1"/>
    </source>
</evidence>
<dbReference type="AlphaFoldDB" id="A0A9W8J544"/>
<evidence type="ECO:0000256" key="1">
    <source>
        <dbReference type="SAM" id="Coils"/>
    </source>
</evidence>
<sequence>MLSPFTHHLNTNYVPSDGEIAAIREVVRKGEEALNDIDQETREIERRMEELRRDLRALAERREAQEREVDEHKALLSPIKRIDVDILISIFIAALENQVHPYYRRISAHHPVVIISHVCQRWRTVALSTKLLWHHLHIQIPSYPYSSNFRDTWKGKVAKLVEMTQIWISRSDDCHLSVEITEQNHIQPGLESGAFVSECTDFRELVDVLFSSSSRWKDLELWLFFPRAQFPDFPTTRLLVVPPQPTPALTNVKLNYNVDESEQESPLSQHLIASPNIFSAPTLRSLEIGPQVLTHGIKRMPVVWSNLEHLVFDGYPADSLHPFDAVEALALLKECTNLVTCYFSLERDVIIPASHAPITLRKLRELVILPNTSHLPKGFAQSLILPSLRKLEVDTGYGECTPRERHESGLFEFCERFGSTLEDVSFCYKALTQAALHCCLQRLPNVTSLGLISWNRIKIVGNGRVAASLNRDTFIHLTPQFNAAGTAITQLPLCSRIAVFQFQADRGELAEDAFTDFIVARRREIHEDPSEGDRKVTRLRKVDCGYYSFQTTDPREALRNRGVDMEAFSLTNWYCFH</sequence>
<dbReference type="Proteomes" id="UP001140091">
    <property type="component" value="Unassembled WGS sequence"/>
</dbReference>
<protein>
    <recommendedName>
        <fullName evidence="4">F-box domain-containing protein</fullName>
    </recommendedName>
</protein>
<name>A0A9W8J544_9AGAR</name>
<accession>A0A9W8J544</accession>
<keyword evidence="3" id="KW-1185">Reference proteome</keyword>
<gene>
    <name evidence="2" type="ORF">H1R20_g12701</name>
</gene>
<organism evidence="2 3">
    <name type="scientific">Candolleomyces eurysporus</name>
    <dbReference type="NCBI Taxonomy" id="2828524"/>
    <lineage>
        <taxon>Eukaryota</taxon>
        <taxon>Fungi</taxon>
        <taxon>Dikarya</taxon>
        <taxon>Basidiomycota</taxon>
        <taxon>Agaricomycotina</taxon>
        <taxon>Agaricomycetes</taxon>
        <taxon>Agaricomycetidae</taxon>
        <taxon>Agaricales</taxon>
        <taxon>Agaricineae</taxon>
        <taxon>Psathyrellaceae</taxon>
        <taxon>Candolleomyces</taxon>
    </lineage>
</organism>
<evidence type="ECO:0008006" key="4">
    <source>
        <dbReference type="Google" id="ProtNLM"/>
    </source>
</evidence>
<dbReference type="EMBL" id="JANBPK010001224">
    <property type="protein sequence ID" value="KAJ2924393.1"/>
    <property type="molecule type" value="Genomic_DNA"/>
</dbReference>
<proteinExistence type="predicted"/>
<reference evidence="2" key="1">
    <citation type="submission" date="2022-06" db="EMBL/GenBank/DDBJ databases">
        <title>Genome Sequence of Candolleomyces eurysporus.</title>
        <authorList>
            <person name="Buettner E."/>
        </authorList>
    </citation>
    <scope>NUCLEOTIDE SEQUENCE</scope>
    <source>
        <strain evidence="2">VTCC 930004</strain>
    </source>
</reference>
<evidence type="ECO:0000313" key="3">
    <source>
        <dbReference type="Proteomes" id="UP001140091"/>
    </source>
</evidence>
<dbReference type="InterPro" id="IPR032675">
    <property type="entry name" value="LRR_dom_sf"/>
</dbReference>
<comment type="caution">
    <text evidence="2">The sequence shown here is derived from an EMBL/GenBank/DDBJ whole genome shotgun (WGS) entry which is preliminary data.</text>
</comment>
<dbReference type="OrthoDB" id="3266451at2759"/>
<dbReference type="Gene3D" id="3.80.10.10">
    <property type="entry name" value="Ribonuclease Inhibitor"/>
    <property type="match status" value="1"/>
</dbReference>
<keyword evidence="1" id="KW-0175">Coiled coil</keyword>